<accession>A0A316W0X0</accession>
<sequence length="421" mass="46887">MSDGDEVYVSDAAVALPPATALKDAADEKKLFKIDSAYRPIGYRDSPLKNLWNDALLVLAELPWLPFVLLPARSLLLDMTWRGILYQIVATTVSIIVLPFILLSFLYGLPWPVITTATLLATFKLCDIVQGSKNIIKPTKHQLEKADGKYGGERWFFVNGVATSPTGNRKVCDKLYKIFKRPVYGISNRSNGVLFDLIECLLQRDLRWPTRDERVGYNALATWLGNENIKRIVLIGHSQGGILCSNWADQLLSDFDRDTLSKLEIYTFAAAANHFPNPLQGDTGAFGHLEHFANEGDMVARIGVLAFRSEQADRLPRDGKARYSLSSAFRALFATRVAASRIKGNKHKGEPEKKIATRFAGKLFVRKNRTGHLMAAHYLFDGDSILDLDTVQQQSQLAKYKGGKLALRLVEDQTSSSAALK</sequence>
<feature type="transmembrane region" description="Helical" evidence="1">
    <location>
        <begin position="55"/>
        <end position="72"/>
    </location>
</feature>
<dbReference type="STRING" id="1522189.A0A316W0X0"/>
<feature type="transmembrane region" description="Helical" evidence="1">
    <location>
        <begin position="84"/>
        <end position="109"/>
    </location>
</feature>
<dbReference type="OrthoDB" id="202545at2759"/>
<keyword evidence="1" id="KW-1133">Transmembrane helix</keyword>
<dbReference type="PANTHER" id="PTHR42044:SF2">
    <property type="entry name" value="DUF676 DOMAIN-CONTAINING PROTEIN"/>
    <property type="match status" value="1"/>
</dbReference>
<keyword evidence="3" id="KW-1185">Reference proteome</keyword>
<gene>
    <name evidence="2" type="ORF">IE81DRAFT_341436</name>
</gene>
<evidence type="ECO:0008006" key="4">
    <source>
        <dbReference type="Google" id="ProtNLM"/>
    </source>
</evidence>
<keyword evidence="1" id="KW-0472">Membrane</keyword>
<dbReference type="AlphaFoldDB" id="A0A316W0X0"/>
<dbReference type="PANTHER" id="PTHR42044">
    <property type="entry name" value="DUF676 DOMAIN-CONTAINING PROTEIN-RELATED"/>
    <property type="match status" value="1"/>
</dbReference>
<proteinExistence type="predicted"/>
<keyword evidence="1" id="KW-0812">Transmembrane</keyword>
<dbReference type="GeneID" id="37037523"/>
<dbReference type="Proteomes" id="UP000245783">
    <property type="component" value="Unassembled WGS sequence"/>
</dbReference>
<dbReference type="EMBL" id="KZ819380">
    <property type="protein sequence ID" value="PWN42383.1"/>
    <property type="molecule type" value="Genomic_DNA"/>
</dbReference>
<dbReference type="RefSeq" id="XP_025369543.1">
    <property type="nucleotide sequence ID" value="XM_025515653.1"/>
</dbReference>
<dbReference type="InterPro" id="IPR029058">
    <property type="entry name" value="AB_hydrolase_fold"/>
</dbReference>
<dbReference type="SUPFAM" id="SSF53474">
    <property type="entry name" value="alpha/beta-Hydrolases"/>
    <property type="match status" value="2"/>
</dbReference>
<evidence type="ECO:0000313" key="2">
    <source>
        <dbReference type="EMBL" id="PWN42383.1"/>
    </source>
</evidence>
<dbReference type="InParanoid" id="A0A316W0X0"/>
<organism evidence="2 3">
    <name type="scientific">Ceraceosorus guamensis</name>
    <dbReference type="NCBI Taxonomy" id="1522189"/>
    <lineage>
        <taxon>Eukaryota</taxon>
        <taxon>Fungi</taxon>
        <taxon>Dikarya</taxon>
        <taxon>Basidiomycota</taxon>
        <taxon>Ustilaginomycotina</taxon>
        <taxon>Exobasidiomycetes</taxon>
        <taxon>Ceraceosorales</taxon>
        <taxon>Ceraceosoraceae</taxon>
        <taxon>Ceraceosorus</taxon>
    </lineage>
</organism>
<reference evidence="2 3" key="1">
    <citation type="journal article" date="2018" name="Mol. Biol. Evol.">
        <title>Broad Genomic Sampling Reveals a Smut Pathogenic Ancestry of the Fungal Clade Ustilaginomycotina.</title>
        <authorList>
            <person name="Kijpornyongpan T."/>
            <person name="Mondo S.J."/>
            <person name="Barry K."/>
            <person name="Sandor L."/>
            <person name="Lee J."/>
            <person name="Lipzen A."/>
            <person name="Pangilinan J."/>
            <person name="LaButti K."/>
            <person name="Hainaut M."/>
            <person name="Henrissat B."/>
            <person name="Grigoriev I.V."/>
            <person name="Spatafora J.W."/>
            <person name="Aime M.C."/>
        </authorList>
    </citation>
    <scope>NUCLEOTIDE SEQUENCE [LARGE SCALE GENOMIC DNA]</scope>
    <source>
        <strain evidence="2 3">MCA 4658</strain>
    </source>
</reference>
<evidence type="ECO:0000313" key="3">
    <source>
        <dbReference type="Proteomes" id="UP000245783"/>
    </source>
</evidence>
<name>A0A316W0X0_9BASI</name>
<protein>
    <recommendedName>
        <fullName evidence="4">DUF676 domain-containing protein</fullName>
    </recommendedName>
</protein>
<evidence type="ECO:0000256" key="1">
    <source>
        <dbReference type="SAM" id="Phobius"/>
    </source>
</evidence>